<dbReference type="InterPro" id="IPR036116">
    <property type="entry name" value="FN3_sf"/>
</dbReference>
<dbReference type="InterPro" id="IPR000742">
    <property type="entry name" value="EGF"/>
</dbReference>
<dbReference type="PROSITE" id="PS50026">
    <property type="entry name" value="EGF_3"/>
    <property type="match status" value="1"/>
</dbReference>
<comment type="caution">
    <text evidence="6">The sequence shown here is derived from an EMBL/GenBank/DDBJ whole genome shotgun (WGS) entry which is preliminary data.</text>
</comment>
<feature type="chain" id="PRO_5035929029" description="EGF-like domain-containing protein" evidence="4">
    <location>
        <begin position="28"/>
        <end position="364"/>
    </location>
</feature>
<evidence type="ECO:0000256" key="3">
    <source>
        <dbReference type="SAM" id="Phobius"/>
    </source>
</evidence>
<gene>
    <name evidence="6" type="ORF">OFUS_LOCUS2546</name>
</gene>
<dbReference type="EMBL" id="CAIIXF020000001">
    <property type="protein sequence ID" value="CAH1775215.1"/>
    <property type="molecule type" value="Genomic_DNA"/>
</dbReference>
<feature type="region of interest" description="Disordered" evidence="2">
    <location>
        <begin position="341"/>
        <end position="364"/>
    </location>
</feature>
<keyword evidence="3" id="KW-1133">Transmembrane helix</keyword>
<name>A0A8S4N2B2_OWEFU</name>
<dbReference type="AlphaFoldDB" id="A0A8S4N2B2"/>
<feature type="compositionally biased region" description="Basic residues" evidence="2">
    <location>
        <begin position="341"/>
        <end position="351"/>
    </location>
</feature>
<evidence type="ECO:0000256" key="4">
    <source>
        <dbReference type="SAM" id="SignalP"/>
    </source>
</evidence>
<evidence type="ECO:0000313" key="6">
    <source>
        <dbReference type="EMBL" id="CAH1775215.1"/>
    </source>
</evidence>
<evidence type="ECO:0000256" key="2">
    <source>
        <dbReference type="SAM" id="MobiDB-lite"/>
    </source>
</evidence>
<dbReference type="Gene3D" id="2.10.25.10">
    <property type="entry name" value="Laminin"/>
    <property type="match status" value="1"/>
</dbReference>
<sequence length="364" mass="39534">MISDRGCNFKMSITKIFLILLIQYTKHITCQNATGTNQTTNTTTNTTTISSVTTTTKAAESSVAMETTTMCGSVTCLHGGVCKTKSDGNNGCQCESEFEGLSCQIVKLKVLEFMINSTSVTFFWKVPPRLNGYEFVYTLKYDTNAPLAYQNITMNENSRDATLANLVSGAMTYLTCIIEAGTIINASNPTELSTIVNKDNSNCFSFTTSYDGNDPYTKAAIGVAIAMGGVILILVIMRWGVDCGRKVTKNIKTLGFERAASQWIHKMSAKDEGKPTENVNIAIEAVGKQMLDVARANPSALQDNRSVASSGGQKFTRGMKKKYADLAMSDLPVGDINRGHKPGGARHKHGRMILSPDPNLDEHI</sequence>
<feature type="signal peptide" evidence="4">
    <location>
        <begin position="1"/>
        <end position="27"/>
    </location>
</feature>
<keyword evidence="4" id="KW-0732">Signal</keyword>
<keyword evidence="7" id="KW-1185">Reference proteome</keyword>
<accession>A0A8S4N2B2</accession>
<dbReference type="PROSITE" id="PS00022">
    <property type="entry name" value="EGF_1"/>
    <property type="match status" value="1"/>
</dbReference>
<feature type="transmembrane region" description="Helical" evidence="3">
    <location>
        <begin position="219"/>
        <end position="241"/>
    </location>
</feature>
<keyword evidence="3" id="KW-0472">Membrane</keyword>
<comment type="caution">
    <text evidence="1">Lacks conserved residue(s) required for the propagation of feature annotation.</text>
</comment>
<dbReference type="Proteomes" id="UP000749559">
    <property type="component" value="Unassembled WGS sequence"/>
</dbReference>
<keyword evidence="1" id="KW-1015">Disulfide bond</keyword>
<keyword evidence="3" id="KW-0812">Transmembrane</keyword>
<organism evidence="6 7">
    <name type="scientific">Owenia fusiformis</name>
    <name type="common">Polychaete worm</name>
    <dbReference type="NCBI Taxonomy" id="6347"/>
    <lineage>
        <taxon>Eukaryota</taxon>
        <taxon>Metazoa</taxon>
        <taxon>Spiralia</taxon>
        <taxon>Lophotrochozoa</taxon>
        <taxon>Annelida</taxon>
        <taxon>Polychaeta</taxon>
        <taxon>Sedentaria</taxon>
        <taxon>Canalipalpata</taxon>
        <taxon>Sabellida</taxon>
        <taxon>Oweniida</taxon>
        <taxon>Oweniidae</taxon>
        <taxon>Owenia</taxon>
    </lineage>
</organism>
<evidence type="ECO:0000313" key="7">
    <source>
        <dbReference type="Proteomes" id="UP000749559"/>
    </source>
</evidence>
<dbReference type="OrthoDB" id="10649105at2759"/>
<evidence type="ECO:0000259" key="5">
    <source>
        <dbReference type="PROSITE" id="PS50026"/>
    </source>
</evidence>
<dbReference type="SUPFAM" id="SSF57196">
    <property type="entry name" value="EGF/Laminin"/>
    <property type="match status" value="1"/>
</dbReference>
<evidence type="ECO:0000256" key="1">
    <source>
        <dbReference type="PROSITE-ProRule" id="PRU00076"/>
    </source>
</evidence>
<feature type="disulfide bond" evidence="1">
    <location>
        <begin position="94"/>
        <end position="103"/>
    </location>
</feature>
<dbReference type="SUPFAM" id="SSF49265">
    <property type="entry name" value="Fibronectin type III"/>
    <property type="match status" value="1"/>
</dbReference>
<protein>
    <recommendedName>
        <fullName evidence="5">EGF-like domain-containing protein</fullName>
    </recommendedName>
</protein>
<reference evidence="6" key="1">
    <citation type="submission" date="2022-03" db="EMBL/GenBank/DDBJ databases">
        <authorList>
            <person name="Martin C."/>
        </authorList>
    </citation>
    <scope>NUCLEOTIDE SEQUENCE</scope>
</reference>
<feature type="domain" description="EGF-like" evidence="5">
    <location>
        <begin position="67"/>
        <end position="104"/>
    </location>
</feature>
<keyword evidence="1" id="KW-0245">EGF-like domain</keyword>
<proteinExistence type="predicted"/>